<dbReference type="Pfam" id="PF03466">
    <property type="entry name" value="LysR_substrate"/>
    <property type="match status" value="1"/>
</dbReference>
<dbReference type="Proteomes" id="UP000596074">
    <property type="component" value="Chromosome"/>
</dbReference>
<dbReference type="GO" id="GO:0003700">
    <property type="term" value="F:DNA-binding transcription factor activity"/>
    <property type="evidence" value="ECO:0007669"/>
    <property type="project" value="InterPro"/>
</dbReference>
<dbReference type="InterPro" id="IPR036390">
    <property type="entry name" value="WH_DNA-bd_sf"/>
</dbReference>
<dbReference type="Pfam" id="PF00126">
    <property type="entry name" value="HTH_1"/>
    <property type="match status" value="1"/>
</dbReference>
<evidence type="ECO:0000256" key="2">
    <source>
        <dbReference type="ARBA" id="ARBA00023015"/>
    </source>
</evidence>
<dbReference type="SUPFAM" id="SSF46785">
    <property type="entry name" value="Winged helix' DNA-binding domain"/>
    <property type="match status" value="1"/>
</dbReference>
<dbReference type="Gene3D" id="3.40.190.290">
    <property type="match status" value="1"/>
</dbReference>
<evidence type="ECO:0000256" key="1">
    <source>
        <dbReference type="ARBA" id="ARBA00009437"/>
    </source>
</evidence>
<keyword evidence="2" id="KW-0805">Transcription regulation</keyword>
<dbReference type="GO" id="GO:0006351">
    <property type="term" value="P:DNA-templated transcription"/>
    <property type="evidence" value="ECO:0007669"/>
    <property type="project" value="TreeGrafter"/>
</dbReference>
<dbReference type="Gene3D" id="1.10.10.10">
    <property type="entry name" value="Winged helix-like DNA-binding domain superfamily/Winged helix DNA-binding domain"/>
    <property type="match status" value="1"/>
</dbReference>
<keyword evidence="7" id="KW-1185">Reference proteome</keyword>
<dbReference type="PANTHER" id="PTHR30537:SF3">
    <property type="entry name" value="TRANSCRIPTIONAL REGULATORY PROTEIN"/>
    <property type="match status" value="1"/>
</dbReference>
<comment type="similarity">
    <text evidence="1">Belongs to the LysR transcriptional regulatory family.</text>
</comment>
<evidence type="ECO:0000256" key="4">
    <source>
        <dbReference type="ARBA" id="ARBA00023163"/>
    </source>
</evidence>
<dbReference type="KEGG" id="vcw:GJQ55_00240"/>
<accession>A0A9X7UZR9</accession>
<dbReference type="FunFam" id="1.10.10.10:FF:000001">
    <property type="entry name" value="LysR family transcriptional regulator"/>
    <property type="match status" value="1"/>
</dbReference>
<proteinExistence type="inferred from homology"/>
<organism evidence="6 7">
    <name type="scientific">Venatoribacter cucullus</name>
    <dbReference type="NCBI Taxonomy" id="2661630"/>
    <lineage>
        <taxon>Bacteria</taxon>
        <taxon>Pseudomonadati</taxon>
        <taxon>Pseudomonadota</taxon>
        <taxon>Gammaproteobacteria</taxon>
        <taxon>Oceanospirillales</taxon>
        <taxon>Oceanospirillaceae</taxon>
        <taxon>Venatoribacter</taxon>
    </lineage>
</organism>
<dbReference type="PANTHER" id="PTHR30537">
    <property type="entry name" value="HTH-TYPE TRANSCRIPTIONAL REGULATOR"/>
    <property type="match status" value="1"/>
</dbReference>
<sequence length="371" mass="42211">MYKPNPNRPKMVSAISQCRPILTQPNPSVVLRSMMLSVDVDDSFLTIAALVRVKNRHNRTTVVQNCTTGGADMLETRWDDIRIAWQVAESGSLSRAGEQLGMNHSTVLRHVNRLEEQLGLKLFIRHQRGYRLTDAGQLLLEKMRPIVADMQRLQGSLSTLDATPSGTLRISTVSDFSGFFTPLLHEFREQYPQVRVQIVATDDVLSLASGEVHVAIRMGAEPHEPDLVARPLLQARMHYYASADYLARYGRPQSLADINRHWWVMPSGEKRRISGIRQLLERLDPSQIAFQSNSFTDIYSAVREGMGIGPVGGLQRVQWQDETLQRIDFGLNTEPAQMWFVYHKDMRRSARVQALQSFLQQRLPALQQRLL</sequence>
<evidence type="ECO:0000259" key="5">
    <source>
        <dbReference type="PROSITE" id="PS50931"/>
    </source>
</evidence>
<dbReference type="EMBL" id="CP046056">
    <property type="protein sequence ID" value="QQD22999.1"/>
    <property type="molecule type" value="Genomic_DNA"/>
</dbReference>
<protein>
    <submittedName>
        <fullName evidence="6">LysR family transcriptional regulator</fullName>
    </submittedName>
</protein>
<reference evidence="6 7" key="1">
    <citation type="submission" date="2019-11" db="EMBL/GenBank/DDBJ databases">
        <title>Venatorbacter sp. nov. a predator of Campylobacter and other Gram-negative bacteria.</title>
        <authorList>
            <person name="Saeedi A."/>
            <person name="Cummings N.J."/>
            <person name="Connerton I.F."/>
            <person name="Connerton P.L."/>
        </authorList>
    </citation>
    <scope>NUCLEOTIDE SEQUENCE [LARGE SCALE GENOMIC DNA]</scope>
    <source>
        <strain evidence="6">XL5</strain>
    </source>
</reference>
<dbReference type="InterPro" id="IPR000847">
    <property type="entry name" value="LysR_HTH_N"/>
</dbReference>
<evidence type="ECO:0000313" key="6">
    <source>
        <dbReference type="EMBL" id="QQD22999.1"/>
    </source>
</evidence>
<dbReference type="InterPro" id="IPR036388">
    <property type="entry name" value="WH-like_DNA-bd_sf"/>
</dbReference>
<gene>
    <name evidence="6" type="ORF">GJQ55_00240</name>
</gene>
<dbReference type="SUPFAM" id="SSF53850">
    <property type="entry name" value="Periplasmic binding protein-like II"/>
    <property type="match status" value="1"/>
</dbReference>
<dbReference type="InterPro" id="IPR005119">
    <property type="entry name" value="LysR_subst-bd"/>
</dbReference>
<evidence type="ECO:0000256" key="3">
    <source>
        <dbReference type="ARBA" id="ARBA00023125"/>
    </source>
</evidence>
<dbReference type="GO" id="GO:0043565">
    <property type="term" value="F:sequence-specific DNA binding"/>
    <property type="evidence" value="ECO:0007669"/>
    <property type="project" value="TreeGrafter"/>
</dbReference>
<dbReference type="AlphaFoldDB" id="A0A9X7UZR9"/>
<dbReference type="InterPro" id="IPR058163">
    <property type="entry name" value="LysR-type_TF_proteobact-type"/>
</dbReference>
<evidence type="ECO:0000313" key="7">
    <source>
        <dbReference type="Proteomes" id="UP000596074"/>
    </source>
</evidence>
<name>A0A9X7UZR9_9GAMM</name>
<keyword evidence="3" id="KW-0238">DNA-binding</keyword>
<keyword evidence="4" id="KW-0804">Transcription</keyword>
<feature type="domain" description="HTH lysR-type" evidence="5">
    <location>
        <begin position="76"/>
        <end position="133"/>
    </location>
</feature>
<dbReference type="PROSITE" id="PS50931">
    <property type="entry name" value="HTH_LYSR"/>
    <property type="match status" value="1"/>
</dbReference>